<dbReference type="EMBL" id="UOFG01000102">
    <property type="protein sequence ID" value="VAW59973.1"/>
    <property type="molecule type" value="Genomic_DNA"/>
</dbReference>
<gene>
    <name evidence="1" type="ORF">MNBD_GAMMA11-884</name>
</gene>
<proteinExistence type="predicted"/>
<reference evidence="1" key="1">
    <citation type="submission" date="2018-06" db="EMBL/GenBank/DDBJ databases">
        <authorList>
            <person name="Zhirakovskaya E."/>
        </authorList>
    </citation>
    <scope>NUCLEOTIDE SEQUENCE</scope>
</reference>
<sequence>MKKLRYNGCSIEDMESLLNQIADFKNLVKTTHNATDPGFIQECRLFKQYVKWVSEDLTLDSYICNLPDEPETTLSHRPKNRH</sequence>
<organism evidence="1">
    <name type="scientific">hydrothermal vent metagenome</name>
    <dbReference type="NCBI Taxonomy" id="652676"/>
    <lineage>
        <taxon>unclassified sequences</taxon>
        <taxon>metagenomes</taxon>
        <taxon>ecological metagenomes</taxon>
    </lineage>
</organism>
<name>A0A3B0X6G4_9ZZZZ</name>
<evidence type="ECO:0000313" key="1">
    <source>
        <dbReference type="EMBL" id="VAW59973.1"/>
    </source>
</evidence>
<dbReference type="AlphaFoldDB" id="A0A3B0X6G4"/>
<accession>A0A3B0X6G4</accession>
<protein>
    <submittedName>
        <fullName evidence="1">Uncharacterized protein</fullName>
    </submittedName>
</protein>